<dbReference type="SUPFAM" id="SSF52540">
    <property type="entry name" value="P-loop containing nucleoside triphosphate hydrolases"/>
    <property type="match status" value="1"/>
</dbReference>
<feature type="domain" description="GTP-binding protein TrmE N-terminal" evidence="6">
    <location>
        <begin position="54"/>
        <end position="171"/>
    </location>
</feature>
<dbReference type="PANTHER" id="PTHR42714:SF2">
    <property type="entry name" value="TRNA MODIFICATION GTPASE GTPBP3, MITOCHONDRIAL"/>
    <property type="match status" value="1"/>
</dbReference>
<dbReference type="Pfam" id="PF01926">
    <property type="entry name" value="MMR_HSR1"/>
    <property type="match status" value="1"/>
</dbReference>
<keyword evidence="3" id="KW-0547">Nucleotide-binding</keyword>
<dbReference type="CDD" id="cd14858">
    <property type="entry name" value="TrmE_N"/>
    <property type="match status" value="1"/>
</dbReference>
<dbReference type="PANTHER" id="PTHR42714">
    <property type="entry name" value="TRNA MODIFICATION GTPASE GTPBP3"/>
    <property type="match status" value="1"/>
</dbReference>
<dbReference type="InterPro" id="IPR027266">
    <property type="entry name" value="TrmE/GcvT-like"/>
</dbReference>
<sequence>MVSTMFMNCSKCFVRLLQPRLRGLNFATMSEDTYFSPNLGNKEDKEVIRGVPDTICGQATVEGKSGVAVIRLSGEHAKVALLRMIKPQVLPKPRFATFSKIYNPFTGEHIDSGLVLYFPKPNSFTGEDTVELQTHGSKAVTKSILDNLIRMEHIRLAEPGEFTKRSFYNGKMDLTQVEGLADLLDSETETQRKIALHQMNGGASEMIHDWENRIITLQVDLMADTDFGDTDEINFNIDQFYAKLLGVQNEMKNELDKLELARNIKDGIRVFIYGAPNVGKTSVFNMLSDSDSIVTNIPGTTRDMVESVTHVSGYKVRFVDSAGIRIETQDFIEGQGIFKAVEALEDQTTKINVLVCSSADLLRYISVGGDNTIIGFLKDYMNEMGLTHLHNDTRDFLNFFKSPTIVIMNKYDLINDIDGNVEKSLTESVICFSCKTNYGFTKFYTYLMRTLYAEFEPDDGVVSFSSMRHKEYLLKCISELSSIKKDSLDSAIAVTALDRVIKHLELLAGKTAREKHLDSIFEKFCVGK</sequence>
<dbReference type="Pfam" id="PF12631">
    <property type="entry name" value="MnmE_helical"/>
    <property type="match status" value="1"/>
</dbReference>
<dbReference type="InterPro" id="IPR018948">
    <property type="entry name" value="GTP-bd_TrmE_N"/>
</dbReference>
<comment type="similarity">
    <text evidence="1">Belongs to the TRAFAC class TrmE-Era-EngA-EngB-Septin-like GTPase superfamily. TrmE GTPase family.</text>
</comment>
<dbReference type="NCBIfam" id="TIGR00231">
    <property type="entry name" value="small_GTP"/>
    <property type="match status" value="1"/>
</dbReference>
<dbReference type="HAMAP" id="MF_00379">
    <property type="entry name" value="GTPase_MnmE"/>
    <property type="match status" value="1"/>
</dbReference>
<evidence type="ECO:0000259" key="5">
    <source>
        <dbReference type="Pfam" id="PF01926"/>
    </source>
</evidence>
<evidence type="ECO:0000256" key="1">
    <source>
        <dbReference type="ARBA" id="ARBA00011043"/>
    </source>
</evidence>
<evidence type="ECO:0000259" key="6">
    <source>
        <dbReference type="Pfam" id="PF10396"/>
    </source>
</evidence>
<dbReference type="NCBIfam" id="NF003661">
    <property type="entry name" value="PRK05291.1-3"/>
    <property type="match status" value="1"/>
</dbReference>
<dbReference type="SUPFAM" id="SSF103025">
    <property type="entry name" value="Folate-binding domain"/>
    <property type="match status" value="1"/>
</dbReference>
<dbReference type="Proteomes" id="UP000695000">
    <property type="component" value="Unplaced"/>
</dbReference>
<dbReference type="Gene3D" id="3.40.50.300">
    <property type="entry name" value="P-loop containing nucleotide triphosphate hydrolases"/>
    <property type="match status" value="1"/>
</dbReference>
<name>A0ABM1M9E8_NICVS</name>
<evidence type="ECO:0000313" key="9">
    <source>
        <dbReference type="RefSeq" id="XP_017771198.1"/>
    </source>
</evidence>
<gene>
    <name evidence="9" type="primary">LOC108558714</name>
</gene>
<dbReference type="RefSeq" id="XP_017771198.1">
    <property type="nucleotide sequence ID" value="XM_017915709.1"/>
</dbReference>
<dbReference type="Pfam" id="PF10396">
    <property type="entry name" value="TrmE_N"/>
    <property type="match status" value="1"/>
</dbReference>
<dbReference type="InterPro" id="IPR027417">
    <property type="entry name" value="P-loop_NTPase"/>
</dbReference>
<keyword evidence="4" id="KW-0342">GTP-binding</keyword>
<evidence type="ECO:0000256" key="3">
    <source>
        <dbReference type="ARBA" id="ARBA00022741"/>
    </source>
</evidence>
<feature type="domain" description="MnmE helical" evidence="7">
    <location>
        <begin position="174"/>
        <end position="525"/>
    </location>
</feature>
<accession>A0ABM1M9E8</accession>
<evidence type="ECO:0000313" key="8">
    <source>
        <dbReference type="Proteomes" id="UP000695000"/>
    </source>
</evidence>
<dbReference type="GeneID" id="108558714"/>
<keyword evidence="2" id="KW-0819">tRNA processing</keyword>
<protein>
    <submittedName>
        <fullName evidence="9">tRNA modification GTPase MnmE</fullName>
    </submittedName>
</protein>
<dbReference type="InterPro" id="IPR006073">
    <property type="entry name" value="GTP-bd"/>
</dbReference>
<organism evidence="8 9">
    <name type="scientific">Nicrophorus vespilloides</name>
    <name type="common">Boreal carrion beetle</name>
    <dbReference type="NCBI Taxonomy" id="110193"/>
    <lineage>
        <taxon>Eukaryota</taxon>
        <taxon>Metazoa</taxon>
        <taxon>Ecdysozoa</taxon>
        <taxon>Arthropoda</taxon>
        <taxon>Hexapoda</taxon>
        <taxon>Insecta</taxon>
        <taxon>Pterygota</taxon>
        <taxon>Neoptera</taxon>
        <taxon>Endopterygota</taxon>
        <taxon>Coleoptera</taxon>
        <taxon>Polyphaga</taxon>
        <taxon>Staphyliniformia</taxon>
        <taxon>Silphidae</taxon>
        <taxon>Nicrophorinae</taxon>
        <taxon>Nicrophorus</taxon>
    </lineage>
</organism>
<dbReference type="InterPro" id="IPR025867">
    <property type="entry name" value="MnmE_helical"/>
</dbReference>
<feature type="domain" description="G" evidence="5">
    <location>
        <begin position="269"/>
        <end position="409"/>
    </location>
</feature>
<dbReference type="Gene3D" id="1.20.120.430">
    <property type="entry name" value="tRNA modification GTPase MnmE domain 2"/>
    <property type="match status" value="1"/>
</dbReference>
<dbReference type="InterPro" id="IPR004520">
    <property type="entry name" value="GTPase_MnmE"/>
</dbReference>
<proteinExistence type="inferred from homology"/>
<dbReference type="Gene3D" id="3.30.1360.120">
    <property type="entry name" value="Probable tRNA modification gtpase trme, domain 1"/>
    <property type="match status" value="1"/>
</dbReference>
<dbReference type="InterPro" id="IPR027368">
    <property type="entry name" value="MnmE_dom2"/>
</dbReference>
<keyword evidence="8" id="KW-1185">Reference proteome</keyword>
<evidence type="ECO:0000256" key="2">
    <source>
        <dbReference type="ARBA" id="ARBA00022694"/>
    </source>
</evidence>
<evidence type="ECO:0000256" key="4">
    <source>
        <dbReference type="ARBA" id="ARBA00023134"/>
    </source>
</evidence>
<evidence type="ECO:0000259" key="7">
    <source>
        <dbReference type="Pfam" id="PF12631"/>
    </source>
</evidence>
<reference evidence="9" key="1">
    <citation type="submission" date="2025-08" db="UniProtKB">
        <authorList>
            <consortium name="RefSeq"/>
        </authorList>
    </citation>
    <scope>IDENTIFICATION</scope>
    <source>
        <tissue evidence="9">Whole Larva</tissue>
    </source>
</reference>
<dbReference type="InterPro" id="IPR005225">
    <property type="entry name" value="Small_GTP-bd"/>
</dbReference>